<dbReference type="OrthoDB" id="10506205at2759"/>
<evidence type="ECO:0000313" key="1">
    <source>
        <dbReference type="EMBL" id="ORX45400.1"/>
    </source>
</evidence>
<reference evidence="1 2" key="1">
    <citation type="submission" date="2016-08" db="EMBL/GenBank/DDBJ databases">
        <title>Genomes of anaerobic fungi encode conserved fungal cellulosomes for biomass hydrolysis.</title>
        <authorList>
            <consortium name="DOE Joint Genome Institute"/>
            <person name="Haitjema C.H."/>
            <person name="Gilmore S.P."/>
            <person name="Henske J.K."/>
            <person name="Solomon K.V."/>
            <person name="De Groot R."/>
            <person name="Kuo A."/>
            <person name="Mondo S.J."/>
            <person name="Salamov A.A."/>
            <person name="Labutti K."/>
            <person name="Zhao Z."/>
            <person name="Chiniquy J."/>
            <person name="Barry K."/>
            <person name="Brewer H.M."/>
            <person name="Purvine S.O."/>
            <person name="Wright A.T."/>
            <person name="Boxma B."/>
            <person name="Van Alen T."/>
            <person name="Hackstein J.H."/>
            <person name="Baker S.E."/>
            <person name="Grigoriev I.V."/>
            <person name="O'Malley M.A."/>
        </authorList>
    </citation>
    <scope>NUCLEOTIDE SEQUENCE [LARGE SCALE GENOMIC DNA]</scope>
    <source>
        <strain evidence="2">finn</strain>
    </source>
</reference>
<protein>
    <submittedName>
        <fullName evidence="1">Uncharacterized protein</fullName>
    </submittedName>
</protein>
<dbReference type="AlphaFoldDB" id="A0A1Y1V217"/>
<dbReference type="Proteomes" id="UP000193719">
    <property type="component" value="Unassembled WGS sequence"/>
</dbReference>
<gene>
    <name evidence="1" type="ORF">BCR36DRAFT_372763</name>
</gene>
<reference evidence="1 2" key="2">
    <citation type="submission" date="2016-08" db="EMBL/GenBank/DDBJ databases">
        <title>Pervasive Adenine N6-methylation of Active Genes in Fungi.</title>
        <authorList>
            <consortium name="DOE Joint Genome Institute"/>
            <person name="Mondo S.J."/>
            <person name="Dannebaum R.O."/>
            <person name="Kuo R.C."/>
            <person name="Labutti K."/>
            <person name="Haridas S."/>
            <person name="Kuo A."/>
            <person name="Salamov A."/>
            <person name="Ahrendt S.R."/>
            <person name="Lipzen A."/>
            <person name="Sullivan W."/>
            <person name="Andreopoulos W.B."/>
            <person name="Clum A."/>
            <person name="Lindquist E."/>
            <person name="Daum C."/>
            <person name="Ramamoorthy G.K."/>
            <person name="Gryganskyi A."/>
            <person name="Culley D."/>
            <person name="Magnuson J.K."/>
            <person name="James T.Y."/>
            <person name="O'Malley M.A."/>
            <person name="Stajich J.E."/>
            <person name="Spatafora J.W."/>
            <person name="Visel A."/>
            <person name="Grigoriev I.V."/>
        </authorList>
    </citation>
    <scope>NUCLEOTIDE SEQUENCE [LARGE SCALE GENOMIC DNA]</scope>
    <source>
        <strain evidence="2">finn</strain>
    </source>
</reference>
<dbReference type="EMBL" id="MCFH01000040">
    <property type="protein sequence ID" value="ORX45400.1"/>
    <property type="molecule type" value="Genomic_DNA"/>
</dbReference>
<dbReference type="Pfam" id="PF14223">
    <property type="entry name" value="Retrotran_gag_2"/>
    <property type="match status" value="1"/>
</dbReference>
<comment type="caution">
    <text evidence="1">The sequence shown here is derived from an EMBL/GenBank/DDBJ whole genome shotgun (WGS) entry which is preliminary data.</text>
</comment>
<organism evidence="1 2">
    <name type="scientific">Piromyces finnis</name>
    <dbReference type="NCBI Taxonomy" id="1754191"/>
    <lineage>
        <taxon>Eukaryota</taxon>
        <taxon>Fungi</taxon>
        <taxon>Fungi incertae sedis</taxon>
        <taxon>Chytridiomycota</taxon>
        <taxon>Chytridiomycota incertae sedis</taxon>
        <taxon>Neocallimastigomycetes</taxon>
        <taxon>Neocallimastigales</taxon>
        <taxon>Neocallimastigaceae</taxon>
        <taxon>Piromyces</taxon>
    </lineage>
</organism>
<sequence>MSSTNVNFSCDKLVGCENFPIWYITISDYLKSLKLNLYIETNVTSNITDPTTEMDHNANDAKASIIILTNVIDKIKYYIKDCSTAYEKMEKLKSLYEVDKATFCGMWMKRLYSIRAKSVRDTMEIINEILELFKLLKESLMEPPKIEQITIMYDALPKELKSIVTYGRGIL</sequence>
<proteinExistence type="predicted"/>
<evidence type="ECO:0000313" key="2">
    <source>
        <dbReference type="Proteomes" id="UP000193719"/>
    </source>
</evidence>
<name>A0A1Y1V217_9FUNG</name>
<accession>A0A1Y1V217</accession>
<keyword evidence="2" id="KW-1185">Reference proteome</keyword>